<feature type="transmembrane region" description="Helical" evidence="2">
    <location>
        <begin position="6"/>
        <end position="27"/>
    </location>
</feature>
<dbReference type="Pfam" id="PF07435">
    <property type="entry name" value="YycH"/>
    <property type="match status" value="1"/>
</dbReference>
<reference evidence="4 5" key="2">
    <citation type="journal article" date="2011" name="J. Bacteriol.">
        <title>Complete genome sequence of the anaerobic, halophilic alkalithermophile Natranaerobius thermophilus JW/NM-WN-LF.</title>
        <authorList>
            <person name="Zhao B."/>
            <person name="Mesbah N.M."/>
            <person name="Dalin E."/>
            <person name="Goodwin L."/>
            <person name="Nolan M."/>
            <person name="Pitluck S."/>
            <person name="Chertkov O."/>
            <person name="Brettin T.S."/>
            <person name="Han J."/>
            <person name="Larimer F.W."/>
            <person name="Land M.L."/>
            <person name="Hauser L."/>
            <person name="Kyrpides N."/>
            <person name="Wiegel J."/>
        </authorList>
    </citation>
    <scope>NUCLEOTIDE SEQUENCE [LARGE SCALE GENOMIC DNA]</scope>
    <source>
        <strain evidence="5">ATCC BAA-1301 / DSM 18059 / JW/NM-WN-LF</strain>
    </source>
</reference>
<dbReference type="Gene3D" id="3.30.310.160">
    <property type="entry name" value="YycH protein, domain 2"/>
    <property type="match status" value="1"/>
</dbReference>
<dbReference type="RefSeq" id="WP_012449280.1">
    <property type="nucleotide sequence ID" value="NC_010718.1"/>
</dbReference>
<organism evidence="4 5">
    <name type="scientific">Natranaerobius thermophilus (strain ATCC BAA-1301 / DSM 18059 / JW/NM-WN-LF)</name>
    <dbReference type="NCBI Taxonomy" id="457570"/>
    <lineage>
        <taxon>Bacteria</taxon>
        <taxon>Bacillati</taxon>
        <taxon>Bacillota</taxon>
        <taxon>Clostridia</taxon>
        <taxon>Natranaerobiales</taxon>
        <taxon>Natranaerobiaceae</taxon>
        <taxon>Natranaerobius</taxon>
    </lineage>
</organism>
<feature type="coiled-coil region" evidence="1">
    <location>
        <begin position="411"/>
        <end position="474"/>
    </location>
</feature>
<keyword evidence="1" id="KW-0175">Coiled coil</keyword>
<evidence type="ECO:0000256" key="2">
    <source>
        <dbReference type="SAM" id="Phobius"/>
    </source>
</evidence>
<evidence type="ECO:0000313" key="4">
    <source>
        <dbReference type="EMBL" id="ACB86448.1"/>
    </source>
</evidence>
<keyword evidence="2" id="KW-0472">Membrane</keyword>
<dbReference type="InterPro" id="IPR042274">
    <property type="entry name" value="YycH/YycI_2"/>
</dbReference>
<reference evidence="4 5" key="1">
    <citation type="submission" date="2008-04" db="EMBL/GenBank/DDBJ databases">
        <title>Complete sequence of chromosome of Natranaerobius thermophilus JW/NM-WN-LF.</title>
        <authorList>
            <consortium name="US DOE Joint Genome Institute"/>
            <person name="Copeland A."/>
            <person name="Lucas S."/>
            <person name="Lapidus A."/>
            <person name="Glavina del Rio T."/>
            <person name="Dalin E."/>
            <person name="Tice H."/>
            <person name="Bruce D."/>
            <person name="Goodwin L."/>
            <person name="Pitluck S."/>
            <person name="Chertkov O."/>
            <person name="Brettin T."/>
            <person name="Detter J.C."/>
            <person name="Han C."/>
            <person name="Kuske C.R."/>
            <person name="Schmutz J."/>
            <person name="Larimer F."/>
            <person name="Land M."/>
            <person name="Hauser L."/>
            <person name="Kyrpides N."/>
            <person name="Lykidis A."/>
            <person name="Mesbah N.M."/>
            <person name="Wiegel J."/>
        </authorList>
    </citation>
    <scope>NUCLEOTIDE SEQUENCE [LARGE SCALE GENOMIC DNA]</scope>
    <source>
        <strain evidence="5">ATCC BAA-1301 / DSM 18059 / JW/NM-WN-LF</strain>
    </source>
</reference>
<dbReference type="InParanoid" id="B2A442"/>
<dbReference type="STRING" id="457570.Nther_2901"/>
<protein>
    <recommendedName>
        <fullName evidence="3">Regulatory protein YycH domain-containing protein</fullName>
    </recommendedName>
</protein>
<sequence>MNWEQIKTVLLVILVINSIFLTSRLWVTDYHYERSEEPNIEEITYGDNPELFQQVKPEKIVYHANEQIFLLRRDREVYEQVWKLFWDNIITGENFTTGNIKDKESLELTKPYFIYKFSGVSPLNLMLNGEYGLPSNYDEEYSDLLVTLDENPQIYLVDNGSQDGYPVNMSVLGFEEFEQEELEKRNLESGQEITSQDIAEIFYHTGQEYLADIEDLLGQVPDSISKEWYEILKLKSEEIHDKGYTMYLPTDKELENLDLIPQVLNFEEQNKEKLAKAFFLDLSFVRKIEERDGTTIYTDGQRGLRFYPDGGLQYNAPQTRDSIRTADSNTFLDRGGRFISLYGGWVDNLKAAQLTTPSSEFQDSTYNLTEINYLYYHHGFPILNEFLLNISMADNKLVEYFRHIPESFKKLDKEEGNLVEIQEIIKNWIAEELYDGGEELSFDIEQEQDLQVLTKELEKQILDAANKLKGLDNITLGYELQSAEGENEYYILPVWNIESGDESKNFPAWNSSRDSLY</sequence>
<feature type="domain" description="Regulatory protein YycH" evidence="3">
    <location>
        <begin position="4"/>
        <end position="84"/>
    </location>
</feature>
<dbReference type="EMBL" id="CP001034">
    <property type="protein sequence ID" value="ACB86448.1"/>
    <property type="molecule type" value="Genomic_DNA"/>
</dbReference>
<keyword evidence="2" id="KW-0812">Transmembrane</keyword>
<dbReference type="InterPro" id="IPR009996">
    <property type="entry name" value="YycH"/>
</dbReference>
<dbReference type="Proteomes" id="UP000001683">
    <property type="component" value="Chromosome"/>
</dbReference>
<name>B2A442_NATTJ</name>
<dbReference type="AlphaFoldDB" id="B2A442"/>
<dbReference type="KEGG" id="nth:Nther_2901"/>
<evidence type="ECO:0000256" key="1">
    <source>
        <dbReference type="SAM" id="Coils"/>
    </source>
</evidence>
<keyword evidence="2" id="KW-1133">Transmembrane helix</keyword>
<proteinExistence type="predicted"/>
<gene>
    <name evidence="4" type="ordered locus">Nther_2901</name>
</gene>
<keyword evidence="5" id="KW-1185">Reference proteome</keyword>
<accession>B2A442</accession>
<dbReference type="HOGENOM" id="CLU_037125_2_1_9"/>
<dbReference type="eggNOG" id="COG4863">
    <property type="taxonomic scope" value="Bacteria"/>
</dbReference>
<dbReference type="OrthoDB" id="1696612at2"/>
<evidence type="ECO:0000259" key="3">
    <source>
        <dbReference type="Pfam" id="PF07435"/>
    </source>
</evidence>
<evidence type="ECO:0000313" key="5">
    <source>
        <dbReference type="Proteomes" id="UP000001683"/>
    </source>
</evidence>